<evidence type="ECO:0000256" key="2">
    <source>
        <dbReference type="ARBA" id="ARBA00023315"/>
    </source>
</evidence>
<evidence type="ECO:0000259" key="3">
    <source>
        <dbReference type="PROSITE" id="PS51186"/>
    </source>
</evidence>
<sequence>MIIRAARLRDMPACADIVNTWIDATDWMPRVHSPDEVAEFYRDTVFERFEVFVADRDEQIAGMVALAPDNMVSALYVHADARRQGVGKALLDRAKREATGPVQLWTFVANRAAQAFYKHEGFTEVRRTEGDNEEQLPDILYVCREDGVRATP</sequence>
<dbReference type="InterPro" id="IPR000182">
    <property type="entry name" value="GNAT_dom"/>
</dbReference>
<dbReference type="PANTHER" id="PTHR43877:SF2">
    <property type="entry name" value="AMINOALKYLPHOSPHONATE N-ACETYLTRANSFERASE-RELATED"/>
    <property type="match status" value="1"/>
</dbReference>
<dbReference type="PROSITE" id="PS51186">
    <property type="entry name" value="GNAT"/>
    <property type="match status" value="1"/>
</dbReference>
<dbReference type="AlphaFoldDB" id="A0A849VY86"/>
<protein>
    <submittedName>
        <fullName evidence="4">GNAT family N-acetyltransferase</fullName>
    </submittedName>
</protein>
<proteinExistence type="predicted"/>
<comment type="caution">
    <text evidence="4">The sequence shown here is derived from an EMBL/GenBank/DDBJ whole genome shotgun (WGS) entry which is preliminary data.</text>
</comment>
<evidence type="ECO:0000256" key="1">
    <source>
        <dbReference type="ARBA" id="ARBA00022679"/>
    </source>
</evidence>
<reference evidence="4 5" key="1">
    <citation type="submission" date="2020-05" db="EMBL/GenBank/DDBJ databases">
        <authorList>
            <person name="Kim M.K."/>
        </authorList>
    </citation>
    <scope>NUCLEOTIDE SEQUENCE [LARGE SCALE GENOMIC DNA]</scope>
    <source>
        <strain evidence="4 5">BT25</strain>
    </source>
</reference>
<accession>A0A849VY86</accession>
<gene>
    <name evidence="4" type="ORF">HQ945_16550</name>
</gene>
<organism evidence="4 5">
    <name type="scientific">Phyllobacterium pellucidum</name>
    <dbReference type="NCBI Taxonomy" id="2740464"/>
    <lineage>
        <taxon>Bacteria</taxon>
        <taxon>Pseudomonadati</taxon>
        <taxon>Pseudomonadota</taxon>
        <taxon>Alphaproteobacteria</taxon>
        <taxon>Hyphomicrobiales</taxon>
        <taxon>Phyllobacteriaceae</taxon>
        <taxon>Phyllobacterium</taxon>
    </lineage>
</organism>
<feature type="domain" description="N-acetyltransferase" evidence="3">
    <location>
        <begin position="1"/>
        <end position="146"/>
    </location>
</feature>
<evidence type="ECO:0000313" key="4">
    <source>
        <dbReference type="EMBL" id="NTS32870.1"/>
    </source>
</evidence>
<dbReference type="Proteomes" id="UP000550508">
    <property type="component" value="Unassembled WGS sequence"/>
</dbReference>
<name>A0A849VY86_9HYPH</name>
<dbReference type="CDD" id="cd04301">
    <property type="entry name" value="NAT_SF"/>
    <property type="match status" value="1"/>
</dbReference>
<dbReference type="InterPro" id="IPR016181">
    <property type="entry name" value="Acyl_CoA_acyltransferase"/>
</dbReference>
<keyword evidence="2" id="KW-0012">Acyltransferase</keyword>
<dbReference type="EMBL" id="JABUMX010000003">
    <property type="protein sequence ID" value="NTS32870.1"/>
    <property type="molecule type" value="Genomic_DNA"/>
</dbReference>
<dbReference type="SUPFAM" id="SSF55729">
    <property type="entry name" value="Acyl-CoA N-acyltransferases (Nat)"/>
    <property type="match status" value="1"/>
</dbReference>
<evidence type="ECO:0000313" key="5">
    <source>
        <dbReference type="Proteomes" id="UP000550508"/>
    </source>
</evidence>
<keyword evidence="1 4" id="KW-0808">Transferase</keyword>
<dbReference type="InterPro" id="IPR050832">
    <property type="entry name" value="Bact_Acetyltransf"/>
</dbReference>
<dbReference type="Pfam" id="PF13508">
    <property type="entry name" value="Acetyltransf_7"/>
    <property type="match status" value="1"/>
</dbReference>
<keyword evidence="5" id="KW-1185">Reference proteome</keyword>
<dbReference type="GO" id="GO:0016747">
    <property type="term" value="F:acyltransferase activity, transferring groups other than amino-acyl groups"/>
    <property type="evidence" value="ECO:0007669"/>
    <property type="project" value="InterPro"/>
</dbReference>
<dbReference type="Gene3D" id="3.40.630.30">
    <property type="match status" value="1"/>
</dbReference>
<dbReference type="PANTHER" id="PTHR43877">
    <property type="entry name" value="AMINOALKYLPHOSPHONATE N-ACETYLTRANSFERASE-RELATED-RELATED"/>
    <property type="match status" value="1"/>
</dbReference>